<dbReference type="Gene3D" id="2.60.40.2180">
    <property type="match status" value="1"/>
</dbReference>
<feature type="domain" description="Esterase Ig-like N-terminal" evidence="4">
    <location>
        <begin position="40"/>
        <end position="166"/>
    </location>
</feature>
<dbReference type="GO" id="GO:0008236">
    <property type="term" value="F:serine-type peptidase activity"/>
    <property type="evidence" value="ECO:0007669"/>
    <property type="project" value="InterPro"/>
</dbReference>
<dbReference type="InterPro" id="IPR029058">
    <property type="entry name" value="AB_hydrolase_fold"/>
</dbReference>
<evidence type="ECO:0000259" key="4">
    <source>
        <dbReference type="Pfam" id="PF18435"/>
    </source>
</evidence>
<dbReference type="Pfam" id="PF00326">
    <property type="entry name" value="Peptidase_S9"/>
    <property type="match status" value="1"/>
</dbReference>
<dbReference type="Gene3D" id="3.40.50.1820">
    <property type="entry name" value="alpha/beta hydrolase"/>
    <property type="match status" value="1"/>
</dbReference>
<dbReference type="OrthoDB" id="9764953at2"/>
<dbReference type="InterPro" id="IPR001375">
    <property type="entry name" value="Peptidase_S9_cat"/>
</dbReference>
<proteinExistence type="predicted"/>
<dbReference type="PANTHER" id="PTHR43037">
    <property type="entry name" value="UNNAMED PRODUCT-RELATED"/>
    <property type="match status" value="1"/>
</dbReference>
<sequence>MMGRVKKMAKVTALSAVVLGGLFATADQVSAKELKTQPSSYETVIEVKDWGATVTKIIVDLGRPVPQGSVTTDTFSVNVLRSDSRLEPSLLGAGIVNVTNAYVADKDGNPAVQTGKYVVLEMEYGPTLALSSALNYQVATGRNDWTTNAYTITQQTAIETPAGSVSGLVVTEFAGTTKEIIEDFETGASTFEDVTLTYADYSPAQDNQENPLIIWLHGGGEGGTDATIPLAANKATALATDEIQSYFDGAYVLAPQTPTYWMDGIGGRADGSSKYEDALMALIEEYIANNPDVDTDRIYIGGPSNGGYMTMLMVRDYPGYFAAAFPVCEGLNDVLISDADIQNLAQTPIWFTAAANDMVLPPAINTLPTYDRLLAAGADVYMTLFDNVEDTSGLYTNADGTPYQYNGHFSWVYVHNNEVSTVIDGPEITLMQWLSEQSLND</sequence>
<feature type="signal peptide" evidence="2">
    <location>
        <begin position="1"/>
        <end position="26"/>
    </location>
</feature>
<dbReference type="InterPro" id="IPR050955">
    <property type="entry name" value="Plant_Biomass_Hydrol_Est"/>
</dbReference>
<evidence type="ECO:0000256" key="2">
    <source>
        <dbReference type="SAM" id="SignalP"/>
    </source>
</evidence>
<evidence type="ECO:0000313" key="6">
    <source>
        <dbReference type="Proteomes" id="UP000262072"/>
    </source>
</evidence>
<dbReference type="Proteomes" id="UP000262072">
    <property type="component" value="Unassembled WGS sequence"/>
</dbReference>
<accession>A0A383TDE0</accession>
<name>A0A383TDE0_9LACT</name>
<dbReference type="EMBL" id="UNRR01000007">
    <property type="protein sequence ID" value="SYZ77709.1"/>
    <property type="molecule type" value="Genomic_DNA"/>
</dbReference>
<protein>
    <submittedName>
        <fullName evidence="5">Alpha/beta hydrolase fold</fullName>
    </submittedName>
</protein>
<evidence type="ECO:0000259" key="3">
    <source>
        <dbReference type="Pfam" id="PF00326"/>
    </source>
</evidence>
<keyword evidence="1 2" id="KW-0732">Signal</keyword>
<dbReference type="SUPFAM" id="SSF53474">
    <property type="entry name" value="alpha/beta-Hydrolases"/>
    <property type="match status" value="1"/>
</dbReference>
<feature type="domain" description="Peptidase S9 prolyl oligopeptidase catalytic" evidence="3">
    <location>
        <begin position="269"/>
        <end position="327"/>
    </location>
</feature>
<reference evidence="6" key="1">
    <citation type="submission" date="2018-05" db="EMBL/GenBank/DDBJ databases">
        <authorList>
            <person name="Strepis N."/>
        </authorList>
    </citation>
    <scope>NUCLEOTIDE SEQUENCE [LARGE SCALE GENOMIC DNA]</scope>
</reference>
<gene>
    <name evidence="5" type="ORF">TART1_0478</name>
</gene>
<keyword evidence="5" id="KW-0378">Hydrolase</keyword>
<dbReference type="PANTHER" id="PTHR43037:SF1">
    <property type="entry name" value="BLL1128 PROTEIN"/>
    <property type="match status" value="1"/>
</dbReference>
<dbReference type="GO" id="GO:0006508">
    <property type="term" value="P:proteolysis"/>
    <property type="evidence" value="ECO:0007669"/>
    <property type="project" value="InterPro"/>
</dbReference>
<organism evidence="5 6">
    <name type="scientific">Trichococcus shcherbakoviae</name>
    <dbReference type="NCBI Taxonomy" id="2094020"/>
    <lineage>
        <taxon>Bacteria</taxon>
        <taxon>Bacillati</taxon>
        <taxon>Bacillota</taxon>
        <taxon>Bacilli</taxon>
        <taxon>Lactobacillales</taxon>
        <taxon>Carnobacteriaceae</taxon>
        <taxon>Trichococcus</taxon>
    </lineage>
</organism>
<feature type="chain" id="PRO_5038599476" evidence="2">
    <location>
        <begin position="27"/>
        <end position="441"/>
    </location>
</feature>
<dbReference type="RefSeq" id="WP_119092460.1">
    <property type="nucleotide sequence ID" value="NZ_UNRR01000007.1"/>
</dbReference>
<dbReference type="InterPro" id="IPR041172">
    <property type="entry name" value="EstA_Ig-like_N"/>
</dbReference>
<dbReference type="Pfam" id="PF18435">
    <property type="entry name" value="EstA_Ig_like"/>
    <property type="match status" value="1"/>
</dbReference>
<evidence type="ECO:0000313" key="5">
    <source>
        <dbReference type="EMBL" id="SYZ77709.1"/>
    </source>
</evidence>
<dbReference type="AlphaFoldDB" id="A0A383TDE0"/>
<evidence type="ECO:0000256" key="1">
    <source>
        <dbReference type="ARBA" id="ARBA00022729"/>
    </source>
</evidence>